<dbReference type="InterPro" id="IPR050706">
    <property type="entry name" value="Cyclic-di-GMP_PDE-like"/>
</dbReference>
<sequence>MHYCIGDLKHNKGLSPFVDNLLKSISELISCHTIFISNNGEILKVHTPKQEEVLEKAILKYVNRFKEVANEYEPVPIILQTSLDQEFTFQEKVLVLRELGADINFVAIPIYLPNQQLFGAILVVGTHDFPFQPAHISMLQSFAQLITQTILCENRSLRDRLTGLYNRDYLLKNFKNYIAKHDAIAVLNFELDRFNLLNDTYGYELGDTLIRIISERVMTFVRDKGSCFRIGDDEFIVILSHLNIETTFQVVTKISEEIIKVISSPIRINNEDFIIKTGLGISLFPLHGTEIQTLLRKSNIALNLAKKSGTNYEIYHSEYGIQLSKKIKIENDLRNALDKNEFQMHYQSQFDLNTGKLIGLEALIRWKHLKEGFIPPSEFIPIAEESGLIVEIGNWIMSEVFKQAKAWLDQGLEPIQFSINISSKQFKDEGFINRVKSLLKETNLPPKVLNFEITETVLMENIKKALDVIEQLKEIGICIAIDDFGTGYSSLSYLRNLPVDRLKIDKCFIDEITKHHGDQVIVRAIIDLGKQLGMSIVAEGVELLEQHNYLREKGCIIGQGYFYHRPSPIEAIIDSKVKMILANNL</sequence>
<dbReference type="Gene3D" id="3.30.70.270">
    <property type="match status" value="1"/>
</dbReference>
<dbReference type="EMBL" id="JADCLJ010000007">
    <property type="protein sequence ID" value="MBE4906934.1"/>
    <property type="molecule type" value="Genomic_DNA"/>
</dbReference>
<accession>A0ABR9QEL4</accession>
<dbReference type="CDD" id="cd01949">
    <property type="entry name" value="GGDEF"/>
    <property type="match status" value="1"/>
</dbReference>
<keyword evidence="4" id="KW-1185">Reference proteome</keyword>
<dbReference type="SMART" id="SM00267">
    <property type="entry name" value="GGDEF"/>
    <property type="match status" value="1"/>
</dbReference>
<dbReference type="InterPro" id="IPR003018">
    <property type="entry name" value="GAF"/>
</dbReference>
<dbReference type="SUPFAM" id="SSF55073">
    <property type="entry name" value="Nucleotide cyclase"/>
    <property type="match status" value="1"/>
</dbReference>
<dbReference type="PANTHER" id="PTHR33121:SF70">
    <property type="entry name" value="SIGNALING PROTEIN YKOW"/>
    <property type="match status" value="1"/>
</dbReference>
<dbReference type="InterPro" id="IPR043128">
    <property type="entry name" value="Rev_trsase/Diguanyl_cyclase"/>
</dbReference>
<gene>
    <name evidence="3" type="ORF">IMZ08_02530</name>
</gene>
<proteinExistence type="predicted"/>
<dbReference type="InterPro" id="IPR000160">
    <property type="entry name" value="GGDEF_dom"/>
</dbReference>
<dbReference type="InterPro" id="IPR001633">
    <property type="entry name" value="EAL_dom"/>
</dbReference>
<organism evidence="3 4">
    <name type="scientific">Litchfieldia luteola</name>
    <dbReference type="NCBI Taxonomy" id="682179"/>
    <lineage>
        <taxon>Bacteria</taxon>
        <taxon>Bacillati</taxon>
        <taxon>Bacillota</taxon>
        <taxon>Bacilli</taxon>
        <taxon>Bacillales</taxon>
        <taxon>Bacillaceae</taxon>
        <taxon>Litchfieldia</taxon>
    </lineage>
</organism>
<protein>
    <submittedName>
        <fullName evidence="3">Sensor domain-containing phosphodiesterase</fullName>
    </submittedName>
</protein>
<dbReference type="InterPro" id="IPR035919">
    <property type="entry name" value="EAL_sf"/>
</dbReference>
<feature type="domain" description="GGDEF" evidence="2">
    <location>
        <begin position="182"/>
        <end position="318"/>
    </location>
</feature>
<name>A0ABR9QEL4_9BACI</name>
<dbReference type="SUPFAM" id="SSF141868">
    <property type="entry name" value="EAL domain-like"/>
    <property type="match status" value="1"/>
</dbReference>
<dbReference type="Proteomes" id="UP001516662">
    <property type="component" value="Unassembled WGS sequence"/>
</dbReference>
<dbReference type="SMART" id="SM00052">
    <property type="entry name" value="EAL"/>
    <property type="match status" value="1"/>
</dbReference>
<dbReference type="PROSITE" id="PS50887">
    <property type="entry name" value="GGDEF"/>
    <property type="match status" value="1"/>
</dbReference>
<dbReference type="CDD" id="cd01948">
    <property type="entry name" value="EAL"/>
    <property type="match status" value="1"/>
</dbReference>
<dbReference type="RefSeq" id="WP_193534422.1">
    <property type="nucleotide sequence ID" value="NZ_JADCLJ010000007.1"/>
</dbReference>
<comment type="caution">
    <text evidence="3">The sequence shown here is derived from an EMBL/GenBank/DDBJ whole genome shotgun (WGS) entry which is preliminary data.</text>
</comment>
<dbReference type="Pfam" id="PF00563">
    <property type="entry name" value="EAL"/>
    <property type="match status" value="1"/>
</dbReference>
<reference evidence="3 4" key="1">
    <citation type="submission" date="2020-10" db="EMBL/GenBank/DDBJ databases">
        <title>Bacillus sp. HD4P25, an endophyte from a halophyte.</title>
        <authorList>
            <person name="Sun J.-Q."/>
        </authorList>
    </citation>
    <scope>NUCLEOTIDE SEQUENCE [LARGE SCALE GENOMIC DNA]</scope>
    <source>
        <strain evidence="3 4">YIM 93174</strain>
    </source>
</reference>
<dbReference type="Gene3D" id="3.20.20.450">
    <property type="entry name" value="EAL domain"/>
    <property type="match status" value="1"/>
</dbReference>
<dbReference type="NCBIfam" id="TIGR00254">
    <property type="entry name" value="GGDEF"/>
    <property type="match status" value="1"/>
</dbReference>
<evidence type="ECO:0000259" key="1">
    <source>
        <dbReference type="PROSITE" id="PS50883"/>
    </source>
</evidence>
<dbReference type="SUPFAM" id="SSF55781">
    <property type="entry name" value="GAF domain-like"/>
    <property type="match status" value="1"/>
</dbReference>
<dbReference type="InterPro" id="IPR029787">
    <property type="entry name" value="Nucleotide_cyclase"/>
</dbReference>
<evidence type="ECO:0000313" key="3">
    <source>
        <dbReference type="EMBL" id="MBE4906934.1"/>
    </source>
</evidence>
<evidence type="ECO:0000259" key="2">
    <source>
        <dbReference type="PROSITE" id="PS50887"/>
    </source>
</evidence>
<dbReference type="Pfam" id="PF00990">
    <property type="entry name" value="GGDEF"/>
    <property type="match status" value="1"/>
</dbReference>
<feature type="domain" description="EAL" evidence="1">
    <location>
        <begin position="326"/>
        <end position="580"/>
    </location>
</feature>
<dbReference type="PANTHER" id="PTHR33121">
    <property type="entry name" value="CYCLIC DI-GMP PHOSPHODIESTERASE PDEF"/>
    <property type="match status" value="1"/>
</dbReference>
<evidence type="ECO:0000313" key="4">
    <source>
        <dbReference type="Proteomes" id="UP001516662"/>
    </source>
</evidence>
<dbReference type="Pfam" id="PF01590">
    <property type="entry name" value="GAF"/>
    <property type="match status" value="1"/>
</dbReference>
<dbReference type="PROSITE" id="PS50883">
    <property type="entry name" value="EAL"/>
    <property type="match status" value="1"/>
</dbReference>